<dbReference type="InterPro" id="IPR024641">
    <property type="entry name" value="HRS_helical"/>
</dbReference>
<dbReference type="PANTHER" id="PTHR46275">
    <property type="entry name" value="HEPATOCYTE GROWTH FACTOR-REGULATED TYROSINE KINASE SUBSTRATE"/>
    <property type="match status" value="1"/>
</dbReference>
<keyword evidence="6" id="KW-0808">Transferase</keyword>
<dbReference type="Gene3D" id="3.30.40.10">
    <property type="entry name" value="Zinc/RING finger domain, C3HC4 (zinc finger)"/>
    <property type="match status" value="1"/>
</dbReference>
<evidence type="ECO:0000313" key="7">
    <source>
        <dbReference type="Proteomes" id="UP001201812"/>
    </source>
</evidence>
<dbReference type="PROSITE" id="PS50178">
    <property type="entry name" value="ZF_FYVE"/>
    <property type="match status" value="1"/>
</dbReference>
<evidence type="ECO:0000256" key="4">
    <source>
        <dbReference type="PROSITE-ProRule" id="PRU00091"/>
    </source>
</evidence>
<protein>
    <submittedName>
        <fullName evidence="6">Hepatocyte growth factor-regulated tyrosine kinase substrate domain-containing protein</fullName>
    </submittedName>
</protein>
<proteinExistence type="predicted"/>
<dbReference type="GO" id="GO:0016301">
    <property type="term" value="F:kinase activity"/>
    <property type="evidence" value="ECO:0007669"/>
    <property type="project" value="UniProtKB-KW"/>
</dbReference>
<dbReference type="GO" id="GO:0008270">
    <property type="term" value="F:zinc ion binding"/>
    <property type="evidence" value="ECO:0007669"/>
    <property type="project" value="UniProtKB-KW"/>
</dbReference>
<keyword evidence="7" id="KW-1185">Reference proteome</keyword>
<dbReference type="PROSITE" id="PS50330">
    <property type="entry name" value="UIM"/>
    <property type="match status" value="2"/>
</dbReference>
<dbReference type="SMART" id="SM00726">
    <property type="entry name" value="UIM"/>
    <property type="match status" value="2"/>
</dbReference>
<dbReference type="CDD" id="cd00065">
    <property type="entry name" value="FYVE_like_SF"/>
    <property type="match status" value="1"/>
</dbReference>
<dbReference type="Gene3D" id="1.20.5.1940">
    <property type="match status" value="1"/>
</dbReference>
<comment type="caution">
    <text evidence="6">The sequence shown here is derived from an EMBL/GenBank/DDBJ whole genome shotgun (WGS) entry which is preliminary data.</text>
</comment>
<dbReference type="SUPFAM" id="SSF57903">
    <property type="entry name" value="FYVE/PHD zinc finger"/>
    <property type="match status" value="1"/>
</dbReference>
<keyword evidence="3" id="KW-0862">Zinc</keyword>
<dbReference type="Pfam" id="PF01363">
    <property type="entry name" value="FYVE"/>
    <property type="match status" value="1"/>
</dbReference>
<dbReference type="InterPro" id="IPR013083">
    <property type="entry name" value="Znf_RING/FYVE/PHD"/>
</dbReference>
<evidence type="ECO:0000256" key="1">
    <source>
        <dbReference type="ARBA" id="ARBA00022723"/>
    </source>
</evidence>
<dbReference type="Proteomes" id="UP001201812">
    <property type="component" value="Unassembled WGS sequence"/>
</dbReference>
<evidence type="ECO:0000256" key="2">
    <source>
        <dbReference type="ARBA" id="ARBA00022771"/>
    </source>
</evidence>
<dbReference type="Pfam" id="PF12210">
    <property type="entry name" value="Hrs_helical"/>
    <property type="match status" value="1"/>
</dbReference>
<dbReference type="EMBL" id="JAKKPZ010000002">
    <property type="protein sequence ID" value="KAI1725758.1"/>
    <property type="molecule type" value="Genomic_DNA"/>
</dbReference>
<reference evidence="6" key="1">
    <citation type="submission" date="2022-01" db="EMBL/GenBank/DDBJ databases">
        <title>Genome Sequence Resource for Two Populations of Ditylenchus destructor, the Migratory Endoparasitic Phytonematode.</title>
        <authorList>
            <person name="Zhang H."/>
            <person name="Lin R."/>
            <person name="Xie B."/>
        </authorList>
    </citation>
    <scope>NUCLEOTIDE SEQUENCE</scope>
    <source>
        <strain evidence="6">BazhouSP</strain>
    </source>
</reference>
<gene>
    <name evidence="6" type="ORF">DdX_02435</name>
</gene>
<keyword evidence="1" id="KW-0479">Metal-binding</keyword>
<evidence type="ECO:0000313" key="6">
    <source>
        <dbReference type="EMBL" id="KAI1725758.1"/>
    </source>
</evidence>
<dbReference type="GO" id="GO:0005769">
    <property type="term" value="C:early endosome"/>
    <property type="evidence" value="ECO:0007669"/>
    <property type="project" value="TreeGrafter"/>
</dbReference>
<dbReference type="InterPro" id="IPR017073">
    <property type="entry name" value="HGS/VPS27"/>
</dbReference>
<dbReference type="AlphaFoldDB" id="A0AAD4NEV4"/>
<dbReference type="GO" id="GO:0043130">
    <property type="term" value="F:ubiquitin binding"/>
    <property type="evidence" value="ECO:0007669"/>
    <property type="project" value="TreeGrafter"/>
</dbReference>
<keyword evidence="2 4" id="KW-0863">Zinc-finger</keyword>
<dbReference type="GO" id="GO:0031623">
    <property type="term" value="P:receptor internalization"/>
    <property type="evidence" value="ECO:0007669"/>
    <property type="project" value="TreeGrafter"/>
</dbReference>
<name>A0AAD4NEV4_9BILA</name>
<dbReference type="InterPro" id="IPR000306">
    <property type="entry name" value="Znf_FYVE"/>
</dbReference>
<feature type="domain" description="FYVE-type" evidence="5">
    <location>
        <begin position="9"/>
        <end position="67"/>
    </location>
</feature>
<organism evidence="6 7">
    <name type="scientific">Ditylenchus destructor</name>
    <dbReference type="NCBI Taxonomy" id="166010"/>
    <lineage>
        <taxon>Eukaryota</taxon>
        <taxon>Metazoa</taxon>
        <taxon>Ecdysozoa</taxon>
        <taxon>Nematoda</taxon>
        <taxon>Chromadorea</taxon>
        <taxon>Rhabditida</taxon>
        <taxon>Tylenchina</taxon>
        <taxon>Tylenchomorpha</taxon>
        <taxon>Sphaerularioidea</taxon>
        <taxon>Anguinidae</taxon>
        <taxon>Anguininae</taxon>
        <taxon>Ditylenchus</taxon>
    </lineage>
</organism>
<evidence type="ECO:0000259" key="5">
    <source>
        <dbReference type="PROSITE" id="PS50178"/>
    </source>
</evidence>
<dbReference type="InterPro" id="IPR011011">
    <property type="entry name" value="Znf_FYVE_PHD"/>
</dbReference>
<evidence type="ECO:0000256" key="3">
    <source>
        <dbReference type="ARBA" id="ARBA00022833"/>
    </source>
</evidence>
<dbReference type="SMART" id="SM00064">
    <property type="entry name" value="FYVE"/>
    <property type="match status" value="1"/>
</dbReference>
<dbReference type="InterPro" id="IPR003903">
    <property type="entry name" value="UIM_dom"/>
</dbReference>
<dbReference type="GO" id="GO:0032456">
    <property type="term" value="P:endocytic recycling"/>
    <property type="evidence" value="ECO:0007669"/>
    <property type="project" value="TreeGrafter"/>
</dbReference>
<dbReference type="PANTHER" id="PTHR46275:SF1">
    <property type="entry name" value="HEPATOCYTE GROWTH FACTOR-REGULATED TYROSINE KINASE SUBSTRATE"/>
    <property type="match status" value="1"/>
</dbReference>
<sequence>MSSNEFFKWFDVEKCGSCNASFGIFAKKYSCGRCAGVFCGNCAGNKINVAQNGLKTRLCNACFSTFNDVLSDVNKKKCLNDANNMGTLSDEEQIQLALLMSQKDLNAPKDTPVANIAHEDMSHNANRLTEDEQIHMALALSLREQNDLGFGLEDYLNRDKWEKRRAEAANFTKQNAPNMHHDMPLSNVPSSINGPVSGFERSNMQQPVTLGRNNDVDVNHLISTAKELIDMLDARVRSNLLRGLSISNDKGILLLASRLTKIHDRIISLMTNLEFSRDCFVKLQNSLAYIQKTKDALKDLRPAFKRDKEQFMEDARRKSRDAMASRLLKLREKMNIVHLSSAEPTSTDASKEGMMNEDETQQIIGAKAPIFF</sequence>
<keyword evidence="6" id="KW-0418">Kinase</keyword>
<dbReference type="InterPro" id="IPR017455">
    <property type="entry name" value="Znf_FYVE-rel"/>
</dbReference>
<accession>A0AAD4NEV4</accession>